<evidence type="ECO:0000256" key="1">
    <source>
        <dbReference type="ARBA" id="ARBA00022763"/>
    </source>
</evidence>
<dbReference type="SUPFAM" id="SSF46767">
    <property type="entry name" value="Methylated DNA-protein cysteine methyltransferase, C-terminal domain"/>
    <property type="match status" value="1"/>
</dbReference>
<dbReference type="SUPFAM" id="SSF53474">
    <property type="entry name" value="alpha/beta-Hydrolases"/>
    <property type="match status" value="1"/>
</dbReference>
<feature type="domain" description="Methylated-DNA-[protein]-cysteine S-methyltransferase DNA binding" evidence="2">
    <location>
        <begin position="13"/>
        <end position="106"/>
    </location>
</feature>
<dbReference type="CDD" id="cd06445">
    <property type="entry name" value="ATase"/>
    <property type="match status" value="1"/>
</dbReference>
<dbReference type="InterPro" id="IPR029058">
    <property type="entry name" value="AB_hydrolase_fold"/>
</dbReference>
<dbReference type="Proteomes" id="UP000053617">
    <property type="component" value="Unassembled WGS sequence"/>
</dbReference>
<dbReference type="HOGENOM" id="CLU_694734_0_0_1"/>
<reference evidence="3 4" key="1">
    <citation type="submission" date="2015-01" db="EMBL/GenBank/DDBJ databases">
        <title>The Genome Sequence of Rhinocladiella mackenzie CBS 650.93.</title>
        <authorList>
            <consortium name="The Broad Institute Genomics Platform"/>
            <person name="Cuomo C."/>
            <person name="de Hoog S."/>
            <person name="Gorbushina A."/>
            <person name="Stielow B."/>
            <person name="Teixiera M."/>
            <person name="Abouelleil A."/>
            <person name="Chapman S.B."/>
            <person name="Priest M."/>
            <person name="Young S.K."/>
            <person name="Wortman J."/>
            <person name="Nusbaum C."/>
            <person name="Birren B."/>
        </authorList>
    </citation>
    <scope>NUCLEOTIDE SEQUENCE [LARGE SCALE GENOMIC DNA]</scope>
    <source>
        <strain evidence="3 4">CBS 650.93</strain>
    </source>
</reference>
<dbReference type="Gene3D" id="1.10.10.10">
    <property type="entry name" value="Winged helix-like DNA-binding domain superfamily/Winged helix DNA-binding domain"/>
    <property type="match status" value="1"/>
</dbReference>
<proteinExistence type="predicted"/>
<dbReference type="InterPro" id="IPR052520">
    <property type="entry name" value="ATL_DNA_repair"/>
</dbReference>
<gene>
    <name evidence="3" type="ORF">Z518_08460</name>
</gene>
<organism evidence="3 4">
    <name type="scientific">Rhinocladiella mackenziei CBS 650.93</name>
    <dbReference type="NCBI Taxonomy" id="1442369"/>
    <lineage>
        <taxon>Eukaryota</taxon>
        <taxon>Fungi</taxon>
        <taxon>Dikarya</taxon>
        <taxon>Ascomycota</taxon>
        <taxon>Pezizomycotina</taxon>
        <taxon>Eurotiomycetes</taxon>
        <taxon>Chaetothyriomycetidae</taxon>
        <taxon>Chaetothyriales</taxon>
        <taxon>Herpotrichiellaceae</taxon>
        <taxon>Rhinocladiella</taxon>
    </lineage>
</organism>
<dbReference type="GeneID" id="25296531"/>
<dbReference type="Pfam" id="PF01035">
    <property type="entry name" value="DNA_binding_1"/>
    <property type="match status" value="1"/>
</dbReference>
<dbReference type="PANTHER" id="PTHR42942:SF1">
    <property type="entry name" value="ALKYLTRANSFERASE-LIKE PROTEIN 1"/>
    <property type="match status" value="1"/>
</dbReference>
<dbReference type="GO" id="GO:0003824">
    <property type="term" value="F:catalytic activity"/>
    <property type="evidence" value="ECO:0007669"/>
    <property type="project" value="InterPro"/>
</dbReference>
<name>A0A0D2I9L6_9EURO</name>
<dbReference type="InterPro" id="IPR036217">
    <property type="entry name" value="MethylDNA_cys_MeTrfase_DNAb"/>
</dbReference>
<keyword evidence="1" id="KW-0227">DNA damage</keyword>
<dbReference type="GO" id="GO:0006281">
    <property type="term" value="P:DNA repair"/>
    <property type="evidence" value="ECO:0007669"/>
    <property type="project" value="InterPro"/>
</dbReference>
<dbReference type="PANTHER" id="PTHR42942">
    <property type="entry name" value="6-O-METHYLGUANINE DNA METHYLTRANSFERASE"/>
    <property type="match status" value="1"/>
</dbReference>
<sequence length="397" mass="44470">MPREQSEEAQWWFEAVYSAVQQIPHGQCTSYGHIALLLGFPRRARQVGVCLKHLPSFDPSDPDKFYFHDQNVPWQRVVNSKGGISPRGDDGVAANRQAERLRAEGVEPLGIVRSLSASTEAHTVPDTLMPFQKIRQEQYRRVWGLHLWRLTGQDTATVQVCLTYQRDQHFCKRKGQYLHRYILPKLWEEFGKSSKAATMIILAHSLGSASAIVAVALHSQETEHQYPCGGLILSGWGTVTTLPKELVEEMLTAHRHVGRLNLPMDGKDISMFGEEGLGLASTRIRGLSKEMDQSMSCGEIEDGNLHWRGYWESYAKKVKVPLMYGMGEKDGLWEANQKTINDFTAAFSNSPRAESGLVLGAPHCLELSHWGPGWLWRCLGFAVECATSTGTEGPRPI</sequence>
<dbReference type="STRING" id="1442369.A0A0D2I9L6"/>
<dbReference type="EMBL" id="KN847480">
    <property type="protein sequence ID" value="KIX02519.1"/>
    <property type="molecule type" value="Genomic_DNA"/>
</dbReference>
<dbReference type="VEuPathDB" id="FungiDB:Z518_08460"/>
<evidence type="ECO:0000259" key="2">
    <source>
        <dbReference type="Pfam" id="PF01035"/>
    </source>
</evidence>
<dbReference type="InterPro" id="IPR014048">
    <property type="entry name" value="MethylDNA_cys_MeTrfase_DNA-bd"/>
</dbReference>
<dbReference type="AlphaFoldDB" id="A0A0D2I9L6"/>
<protein>
    <recommendedName>
        <fullName evidence="2">Methylated-DNA-[protein]-cysteine S-methyltransferase DNA binding domain-containing protein</fullName>
    </recommendedName>
</protein>
<accession>A0A0D2I9L6</accession>
<evidence type="ECO:0000313" key="3">
    <source>
        <dbReference type="EMBL" id="KIX02519.1"/>
    </source>
</evidence>
<dbReference type="OrthoDB" id="2548197at2759"/>
<evidence type="ECO:0000313" key="4">
    <source>
        <dbReference type="Proteomes" id="UP000053617"/>
    </source>
</evidence>
<keyword evidence="4" id="KW-1185">Reference proteome</keyword>
<dbReference type="RefSeq" id="XP_013269655.1">
    <property type="nucleotide sequence ID" value="XM_013414201.1"/>
</dbReference>
<dbReference type="InterPro" id="IPR036388">
    <property type="entry name" value="WH-like_DNA-bd_sf"/>
</dbReference>